<dbReference type="SUPFAM" id="SSF57701">
    <property type="entry name" value="Zn2/Cys6 DNA-binding domain"/>
    <property type="match status" value="1"/>
</dbReference>
<reference evidence="4" key="3">
    <citation type="submission" date="2010-09" db="EMBL/GenBank/DDBJ databases">
        <title>Annotation of Gaeumannomyces graminis var. tritici R3-111a-1.</title>
        <authorList>
            <consortium name="The Broad Institute Genome Sequencing Platform"/>
            <person name="Ma L.-J."/>
            <person name="Dead R."/>
            <person name="Young S.K."/>
            <person name="Zeng Q."/>
            <person name="Gargeya S."/>
            <person name="Fitzgerald M."/>
            <person name="Haas B."/>
            <person name="Abouelleil A."/>
            <person name="Alvarado L."/>
            <person name="Arachchi H.M."/>
            <person name="Berlin A."/>
            <person name="Brown A."/>
            <person name="Chapman S.B."/>
            <person name="Chen Z."/>
            <person name="Dunbar C."/>
            <person name="Freedman E."/>
            <person name="Gearin G."/>
            <person name="Gellesch M."/>
            <person name="Goldberg J."/>
            <person name="Griggs A."/>
            <person name="Gujja S."/>
            <person name="Heiman D."/>
            <person name="Howarth C."/>
            <person name="Larson L."/>
            <person name="Lui A."/>
            <person name="MacDonald P.J.P."/>
            <person name="Mehta T."/>
            <person name="Montmayeur A."/>
            <person name="Murphy C."/>
            <person name="Neiman D."/>
            <person name="Pearson M."/>
            <person name="Priest M."/>
            <person name="Roberts A."/>
            <person name="Saif S."/>
            <person name="Shea T."/>
            <person name="Shenoy N."/>
            <person name="Sisk P."/>
            <person name="Stolte C."/>
            <person name="Sykes S."/>
            <person name="Yandava C."/>
            <person name="Wortman J."/>
            <person name="Nusbaum C."/>
            <person name="Birren B."/>
        </authorList>
    </citation>
    <scope>NUCLEOTIDE SEQUENCE</scope>
    <source>
        <strain evidence="4">R3-111a-1</strain>
    </source>
</reference>
<proteinExistence type="predicted"/>
<keyword evidence="1" id="KW-0539">Nucleus</keyword>
<keyword evidence="6" id="KW-1185">Reference proteome</keyword>
<dbReference type="Pfam" id="PF00172">
    <property type="entry name" value="Zn_clus"/>
    <property type="match status" value="1"/>
</dbReference>
<dbReference type="EnsemblFungi" id="EJT68527">
    <property type="protein sequence ID" value="EJT68527"/>
    <property type="gene ID" value="GGTG_13896"/>
</dbReference>
<dbReference type="CDD" id="cd00067">
    <property type="entry name" value="GAL4"/>
    <property type="match status" value="1"/>
</dbReference>
<dbReference type="PROSITE" id="PS50048">
    <property type="entry name" value="ZN2_CY6_FUNGAL_2"/>
    <property type="match status" value="1"/>
</dbReference>
<dbReference type="InterPro" id="IPR036864">
    <property type="entry name" value="Zn2-C6_fun-type_DNA-bd_sf"/>
</dbReference>
<dbReference type="InterPro" id="IPR001138">
    <property type="entry name" value="Zn2Cys6_DnaBD"/>
</dbReference>
<protein>
    <recommendedName>
        <fullName evidence="3">Zn(2)-C6 fungal-type domain-containing protein</fullName>
    </recommendedName>
</protein>
<dbReference type="VEuPathDB" id="FungiDB:GGTG_13896"/>
<dbReference type="OrthoDB" id="5394557at2759"/>
<gene>
    <name evidence="5" type="primary">20354354</name>
    <name evidence="4" type="ORF">GGTG_13896</name>
</gene>
<reference evidence="4" key="2">
    <citation type="submission" date="2010-07" db="EMBL/GenBank/DDBJ databases">
        <authorList>
            <consortium name="The Broad Institute Genome Sequencing Platform"/>
            <consortium name="Broad Institute Genome Sequencing Center for Infectious Disease"/>
            <person name="Ma L.-J."/>
            <person name="Dead R."/>
            <person name="Young S."/>
            <person name="Zeng Q."/>
            <person name="Koehrsen M."/>
            <person name="Alvarado L."/>
            <person name="Berlin A."/>
            <person name="Chapman S.B."/>
            <person name="Chen Z."/>
            <person name="Freedman E."/>
            <person name="Gellesch M."/>
            <person name="Goldberg J."/>
            <person name="Griggs A."/>
            <person name="Gujja S."/>
            <person name="Heilman E.R."/>
            <person name="Heiman D."/>
            <person name="Hepburn T."/>
            <person name="Howarth C."/>
            <person name="Jen D."/>
            <person name="Larson L."/>
            <person name="Mehta T."/>
            <person name="Neiman D."/>
            <person name="Pearson M."/>
            <person name="Roberts A."/>
            <person name="Saif S."/>
            <person name="Shea T."/>
            <person name="Shenoy N."/>
            <person name="Sisk P."/>
            <person name="Stolte C."/>
            <person name="Sykes S."/>
            <person name="Walk T."/>
            <person name="White J."/>
            <person name="Yandava C."/>
            <person name="Haas B."/>
            <person name="Nusbaum C."/>
            <person name="Birren B."/>
        </authorList>
    </citation>
    <scope>NUCLEOTIDE SEQUENCE</scope>
    <source>
        <strain evidence="4">R3-111a-1</strain>
    </source>
</reference>
<dbReference type="EMBL" id="GL385468">
    <property type="protein sequence ID" value="EJT68527.1"/>
    <property type="molecule type" value="Genomic_DNA"/>
</dbReference>
<evidence type="ECO:0000313" key="6">
    <source>
        <dbReference type="Proteomes" id="UP000006039"/>
    </source>
</evidence>
<dbReference type="PROSITE" id="PS00463">
    <property type="entry name" value="ZN2_CY6_FUNGAL_1"/>
    <property type="match status" value="1"/>
</dbReference>
<feature type="region of interest" description="Disordered" evidence="2">
    <location>
        <begin position="102"/>
        <end position="126"/>
    </location>
</feature>
<dbReference type="GeneID" id="20354354"/>
<dbReference type="AlphaFoldDB" id="J3PK50"/>
<accession>J3PK50</accession>
<feature type="domain" description="Zn(2)-C6 fungal-type" evidence="3">
    <location>
        <begin position="17"/>
        <end position="51"/>
    </location>
</feature>
<reference evidence="5" key="5">
    <citation type="submission" date="2018-04" db="UniProtKB">
        <authorList>
            <consortium name="EnsemblFungi"/>
        </authorList>
    </citation>
    <scope>IDENTIFICATION</scope>
    <source>
        <strain evidence="5">R3-111a-1</strain>
    </source>
</reference>
<dbReference type="Gene3D" id="4.10.240.10">
    <property type="entry name" value="Zn(2)-C6 fungal-type DNA-binding domain"/>
    <property type="match status" value="1"/>
</dbReference>
<organism evidence="4">
    <name type="scientific">Gaeumannomyces tritici (strain R3-111a-1)</name>
    <name type="common">Wheat and barley take-all root rot fungus</name>
    <name type="synonym">Gaeumannomyces graminis var. tritici</name>
    <dbReference type="NCBI Taxonomy" id="644352"/>
    <lineage>
        <taxon>Eukaryota</taxon>
        <taxon>Fungi</taxon>
        <taxon>Dikarya</taxon>
        <taxon>Ascomycota</taxon>
        <taxon>Pezizomycotina</taxon>
        <taxon>Sordariomycetes</taxon>
        <taxon>Sordariomycetidae</taxon>
        <taxon>Magnaporthales</taxon>
        <taxon>Magnaporthaceae</taxon>
        <taxon>Gaeumannomyces</taxon>
    </lineage>
</organism>
<dbReference type="Proteomes" id="UP000006039">
    <property type="component" value="Unassembled WGS sequence"/>
</dbReference>
<dbReference type="GO" id="GO:0008270">
    <property type="term" value="F:zinc ion binding"/>
    <property type="evidence" value="ECO:0007669"/>
    <property type="project" value="InterPro"/>
</dbReference>
<feature type="region of interest" description="Disordered" evidence="2">
    <location>
        <begin position="52"/>
        <end position="88"/>
    </location>
</feature>
<name>J3PK50_GAET3</name>
<evidence type="ECO:0000256" key="1">
    <source>
        <dbReference type="ARBA" id="ARBA00023242"/>
    </source>
</evidence>
<evidence type="ECO:0000256" key="2">
    <source>
        <dbReference type="SAM" id="MobiDB-lite"/>
    </source>
</evidence>
<evidence type="ECO:0000313" key="5">
    <source>
        <dbReference type="EnsemblFungi" id="EJT68527"/>
    </source>
</evidence>
<dbReference type="STRING" id="644352.J3PK50"/>
<dbReference type="GO" id="GO:0000981">
    <property type="term" value="F:DNA-binding transcription factor activity, RNA polymerase II-specific"/>
    <property type="evidence" value="ECO:0007669"/>
    <property type="project" value="InterPro"/>
</dbReference>
<sequence>MFLSFPSGPAHKRIAFACGRCHKRKVRCSGNPGDGSPCSNCESADPGTCQFPKARPAQQRRANKGLTRHTPLQVPSQPTSVGCDGEPGVGSQHMDCGYDLLPPRQLRRQQRRQFHRRRVGIAGAAL</sequence>
<feature type="compositionally biased region" description="Basic residues" evidence="2">
    <location>
        <begin position="105"/>
        <end position="119"/>
    </location>
</feature>
<evidence type="ECO:0000259" key="3">
    <source>
        <dbReference type="PROSITE" id="PS50048"/>
    </source>
</evidence>
<dbReference type="SMART" id="SM00066">
    <property type="entry name" value="GAL4"/>
    <property type="match status" value="1"/>
</dbReference>
<reference evidence="5" key="4">
    <citation type="journal article" date="2015" name="G3 (Bethesda)">
        <title>Genome sequences of three phytopathogenic species of the Magnaporthaceae family of fungi.</title>
        <authorList>
            <person name="Okagaki L.H."/>
            <person name="Nunes C.C."/>
            <person name="Sailsbery J."/>
            <person name="Clay B."/>
            <person name="Brown D."/>
            <person name="John T."/>
            <person name="Oh Y."/>
            <person name="Young N."/>
            <person name="Fitzgerald M."/>
            <person name="Haas B.J."/>
            <person name="Zeng Q."/>
            <person name="Young S."/>
            <person name="Adiconis X."/>
            <person name="Fan L."/>
            <person name="Levin J.Z."/>
            <person name="Mitchell T.K."/>
            <person name="Okubara P.A."/>
            <person name="Farman M.L."/>
            <person name="Kohn L.M."/>
            <person name="Birren B."/>
            <person name="Ma L.-J."/>
            <person name="Dean R.A."/>
        </authorList>
    </citation>
    <scope>NUCLEOTIDE SEQUENCE</scope>
    <source>
        <strain evidence="5">R3-111a-1</strain>
    </source>
</reference>
<evidence type="ECO:0000313" key="4">
    <source>
        <dbReference type="EMBL" id="EJT68527.1"/>
    </source>
</evidence>
<reference evidence="6" key="1">
    <citation type="submission" date="2010-07" db="EMBL/GenBank/DDBJ databases">
        <title>The genome sequence of Gaeumannomyces graminis var. tritici strain R3-111a-1.</title>
        <authorList>
            <consortium name="The Broad Institute Genome Sequencing Platform"/>
            <person name="Ma L.-J."/>
            <person name="Dead R."/>
            <person name="Young S."/>
            <person name="Zeng Q."/>
            <person name="Koehrsen M."/>
            <person name="Alvarado L."/>
            <person name="Berlin A."/>
            <person name="Chapman S.B."/>
            <person name="Chen Z."/>
            <person name="Freedman E."/>
            <person name="Gellesch M."/>
            <person name="Goldberg J."/>
            <person name="Griggs A."/>
            <person name="Gujja S."/>
            <person name="Heilman E.R."/>
            <person name="Heiman D."/>
            <person name="Hepburn T."/>
            <person name="Howarth C."/>
            <person name="Jen D."/>
            <person name="Larson L."/>
            <person name="Mehta T."/>
            <person name="Neiman D."/>
            <person name="Pearson M."/>
            <person name="Roberts A."/>
            <person name="Saif S."/>
            <person name="Shea T."/>
            <person name="Shenoy N."/>
            <person name="Sisk P."/>
            <person name="Stolte C."/>
            <person name="Sykes S."/>
            <person name="Walk T."/>
            <person name="White J."/>
            <person name="Yandava C."/>
            <person name="Haas B."/>
            <person name="Nusbaum C."/>
            <person name="Birren B."/>
        </authorList>
    </citation>
    <scope>NUCLEOTIDE SEQUENCE [LARGE SCALE GENOMIC DNA]</scope>
    <source>
        <strain evidence="6">R3-111a-1</strain>
    </source>
</reference>
<dbReference type="RefSeq" id="XP_009230084.1">
    <property type="nucleotide sequence ID" value="XM_009231820.1"/>
</dbReference>
<dbReference type="HOGENOM" id="CLU_1981736_0_0_1"/>